<keyword evidence="4" id="KW-0862">Zinc</keyword>
<gene>
    <name evidence="10" type="ORF">FCC1311_092072</name>
</gene>
<evidence type="ECO:0000313" key="10">
    <source>
        <dbReference type="EMBL" id="GBG32981.1"/>
    </source>
</evidence>
<dbReference type="SMART" id="SM00547">
    <property type="entry name" value="ZnF_RBZ"/>
    <property type="match status" value="5"/>
</dbReference>
<feature type="compositionally biased region" description="Basic and acidic residues" evidence="8">
    <location>
        <begin position="131"/>
        <end position="153"/>
    </location>
</feature>
<comment type="subcellular location">
    <subcellularLocation>
        <location evidence="1">Nucleus</location>
    </subcellularLocation>
</comment>
<feature type="region of interest" description="Disordered" evidence="8">
    <location>
        <begin position="1"/>
        <end position="153"/>
    </location>
</feature>
<sequence length="423" mass="44780">MSGEQETAAPPAPEQQTEAAPEVAAAPQEATAPQDAAGDAAKSGGDAAPEAAAPANVEPESASNKGDESAAASNVLAENPAAQTSEERRSPENRDDDDHDDENGYRRDRRYRSRSRSRSPRSRSRSRSPRSRSDRNDSDHGRGGADQQTRREGDWDCPNCHSMCFASRGTCFKCRTPRPGGIPPGMGRERRDGDWDCPNGHHNFASRAFCFRCRVPRPGSMPYGGAGGGGYGAPPGAPGGGPPARPGDWNCIECGGMNFASRMACFKCRSPRPQQTMPGAPYGMPMPGGPPGGAQSFRPGDWMCENPACRNHNFASRDSCQRCKMPRPAGAGGPPGGHPMMYGGMPMQQPQQPMAPGPYGAPMQPGPMGMGMGMGMPPGPGYGAPMRPQPPSRPGDWNCSCGAMVFGSRDRCYKCQAPRPEGV</sequence>
<evidence type="ECO:0000256" key="7">
    <source>
        <dbReference type="PROSITE-ProRule" id="PRU00322"/>
    </source>
</evidence>
<dbReference type="Gene3D" id="4.10.1060.10">
    <property type="entry name" value="Zinc finger, RanBP2-type"/>
    <property type="match status" value="5"/>
</dbReference>
<evidence type="ECO:0000256" key="4">
    <source>
        <dbReference type="ARBA" id="ARBA00022833"/>
    </source>
</evidence>
<dbReference type="Pfam" id="PF00641">
    <property type="entry name" value="Zn_ribbon_RanBP"/>
    <property type="match status" value="3"/>
</dbReference>
<keyword evidence="3 7" id="KW-0863">Zinc-finger</keyword>
<reference evidence="10 11" key="1">
    <citation type="submission" date="2017-12" db="EMBL/GenBank/DDBJ databases">
        <title>Sequencing, de novo assembly and annotation of complete genome of a new Thraustochytrid species, strain FCC1311.</title>
        <authorList>
            <person name="Sedici K."/>
            <person name="Godart F."/>
            <person name="Aiese Cigliano R."/>
            <person name="Sanseverino W."/>
            <person name="Barakat M."/>
            <person name="Ortet P."/>
            <person name="Marechal E."/>
            <person name="Cagnac O."/>
            <person name="Amato A."/>
        </authorList>
    </citation>
    <scope>NUCLEOTIDE SEQUENCE [LARGE SCALE GENOMIC DNA]</scope>
</reference>
<feature type="domain" description="RanBP2-type" evidence="9">
    <location>
        <begin position="298"/>
        <end position="329"/>
    </location>
</feature>
<dbReference type="SUPFAM" id="SSF90209">
    <property type="entry name" value="Ran binding protein zinc finger-like"/>
    <property type="match status" value="5"/>
</dbReference>
<dbReference type="InParanoid" id="A0A2R5GX45"/>
<dbReference type="GO" id="GO:0005634">
    <property type="term" value="C:nucleus"/>
    <property type="evidence" value="ECO:0007669"/>
    <property type="project" value="UniProtKB-SubCell"/>
</dbReference>
<keyword evidence="2" id="KW-0479">Metal-binding</keyword>
<feature type="domain" description="RanBP2-type" evidence="9">
    <location>
        <begin position="245"/>
        <end position="274"/>
    </location>
</feature>
<dbReference type="AlphaFoldDB" id="A0A2R5GX45"/>
<feature type="compositionally biased region" description="Low complexity" evidence="8">
    <location>
        <begin position="1"/>
        <end position="63"/>
    </location>
</feature>
<protein>
    <recommendedName>
        <fullName evidence="9">RanBP2-type domain-containing protein</fullName>
    </recommendedName>
</protein>
<evidence type="ECO:0000256" key="8">
    <source>
        <dbReference type="SAM" id="MobiDB-lite"/>
    </source>
</evidence>
<feature type="domain" description="RanBP2-type" evidence="9">
    <location>
        <begin position="393"/>
        <end position="421"/>
    </location>
</feature>
<dbReference type="InterPro" id="IPR034870">
    <property type="entry name" value="TET_fam"/>
</dbReference>
<dbReference type="PROSITE" id="PS01358">
    <property type="entry name" value="ZF_RANBP2_1"/>
    <property type="match status" value="2"/>
</dbReference>
<dbReference type="GO" id="GO:0006355">
    <property type="term" value="P:regulation of DNA-templated transcription"/>
    <property type="evidence" value="ECO:0007669"/>
    <property type="project" value="InterPro"/>
</dbReference>
<evidence type="ECO:0000256" key="2">
    <source>
        <dbReference type="ARBA" id="ARBA00022723"/>
    </source>
</evidence>
<evidence type="ECO:0000256" key="6">
    <source>
        <dbReference type="ARBA" id="ARBA00023242"/>
    </source>
</evidence>
<evidence type="ECO:0000256" key="3">
    <source>
        <dbReference type="ARBA" id="ARBA00022771"/>
    </source>
</evidence>
<evidence type="ECO:0000259" key="9">
    <source>
        <dbReference type="PROSITE" id="PS50199"/>
    </source>
</evidence>
<keyword evidence="6" id="KW-0539">Nucleus</keyword>
<dbReference type="PANTHER" id="PTHR23238">
    <property type="entry name" value="RNA BINDING PROTEIN"/>
    <property type="match status" value="1"/>
</dbReference>
<feature type="compositionally biased region" description="Basic residues" evidence="8">
    <location>
        <begin position="107"/>
        <end position="130"/>
    </location>
</feature>
<dbReference type="EMBL" id="BEYU01000137">
    <property type="protein sequence ID" value="GBG32981.1"/>
    <property type="molecule type" value="Genomic_DNA"/>
</dbReference>
<dbReference type="PROSITE" id="PS50199">
    <property type="entry name" value="ZF_RANBP2_2"/>
    <property type="match status" value="4"/>
</dbReference>
<dbReference type="Proteomes" id="UP000241890">
    <property type="component" value="Unassembled WGS sequence"/>
</dbReference>
<evidence type="ECO:0000256" key="1">
    <source>
        <dbReference type="ARBA" id="ARBA00004123"/>
    </source>
</evidence>
<accession>A0A2R5GX45</accession>
<dbReference type="InterPro" id="IPR036443">
    <property type="entry name" value="Znf_RanBP2_sf"/>
</dbReference>
<dbReference type="InterPro" id="IPR001876">
    <property type="entry name" value="Znf_RanBP2"/>
</dbReference>
<keyword evidence="5" id="KW-0694">RNA-binding</keyword>
<feature type="domain" description="RanBP2-type" evidence="9">
    <location>
        <begin position="151"/>
        <end position="180"/>
    </location>
</feature>
<organism evidence="10 11">
    <name type="scientific">Hondaea fermentalgiana</name>
    <dbReference type="NCBI Taxonomy" id="2315210"/>
    <lineage>
        <taxon>Eukaryota</taxon>
        <taxon>Sar</taxon>
        <taxon>Stramenopiles</taxon>
        <taxon>Bigyra</taxon>
        <taxon>Labyrinthulomycetes</taxon>
        <taxon>Thraustochytrida</taxon>
        <taxon>Thraustochytriidae</taxon>
        <taxon>Hondaea</taxon>
    </lineage>
</organism>
<dbReference type="OrthoDB" id="1878647at2759"/>
<comment type="caution">
    <text evidence="10">The sequence shown here is derived from an EMBL/GenBank/DDBJ whole genome shotgun (WGS) entry which is preliminary data.</text>
</comment>
<keyword evidence="11" id="KW-1185">Reference proteome</keyword>
<evidence type="ECO:0000256" key="5">
    <source>
        <dbReference type="ARBA" id="ARBA00022884"/>
    </source>
</evidence>
<name>A0A2R5GX45_9STRA</name>
<dbReference type="GO" id="GO:0008270">
    <property type="term" value="F:zinc ion binding"/>
    <property type="evidence" value="ECO:0007669"/>
    <property type="project" value="UniProtKB-KW"/>
</dbReference>
<evidence type="ECO:0000313" key="11">
    <source>
        <dbReference type="Proteomes" id="UP000241890"/>
    </source>
</evidence>
<proteinExistence type="predicted"/>
<dbReference type="GO" id="GO:0003723">
    <property type="term" value="F:RNA binding"/>
    <property type="evidence" value="ECO:0007669"/>
    <property type="project" value="UniProtKB-KW"/>
</dbReference>